<keyword evidence="3 6" id="KW-0812">Transmembrane</keyword>
<feature type="transmembrane region" description="Helical" evidence="6">
    <location>
        <begin position="114"/>
        <end position="135"/>
    </location>
</feature>
<dbReference type="InterPro" id="IPR020846">
    <property type="entry name" value="MFS_dom"/>
</dbReference>
<name>A0ABX0XJ35_9SPHN</name>
<evidence type="ECO:0000256" key="4">
    <source>
        <dbReference type="ARBA" id="ARBA00022989"/>
    </source>
</evidence>
<feature type="transmembrane region" description="Helical" evidence="6">
    <location>
        <begin position="89"/>
        <end position="108"/>
    </location>
</feature>
<comment type="subcellular location">
    <subcellularLocation>
        <location evidence="1">Membrane</location>
        <topology evidence="1">Multi-pass membrane protein</topology>
    </subcellularLocation>
</comment>
<gene>
    <name evidence="8" type="ORF">GGR88_000361</name>
</gene>
<dbReference type="EMBL" id="JAATJE010000001">
    <property type="protein sequence ID" value="NJC32887.1"/>
    <property type="molecule type" value="Genomic_DNA"/>
</dbReference>
<dbReference type="Gene3D" id="1.20.1250.20">
    <property type="entry name" value="MFS general substrate transporter like domains"/>
    <property type="match status" value="1"/>
</dbReference>
<feature type="transmembrane region" description="Helical" evidence="6">
    <location>
        <begin position="246"/>
        <end position="264"/>
    </location>
</feature>
<dbReference type="SUPFAM" id="SSF103473">
    <property type="entry name" value="MFS general substrate transporter"/>
    <property type="match status" value="1"/>
</dbReference>
<dbReference type="InterPro" id="IPR036259">
    <property type="entry name" value="MFS_trans_sf"/>
</dbReference>
<feature type="transmembrane region" description="Helical" evidence="6">
    <location>
        <begin position="147"/>
        <end position="170"/>
    </location>
</feature>
<feature type="transmembrane region" description="Helical" evidence="6">
    <location>
        <begin position="284"/>
        <end position="303"/>
    </location>
</feature>
<keyword evidence="4 6" id="KW-1133">Transmembrane helix</keyword>
<keyword evidence="5 6" id="KW-0472">Membrane</keyword>
<dbReference type="PANTHER" id="PTHR23505">
    <property type="entry name" value="SPINSTER"/>
    <property type="match status" value="1"/>
</dbReference>
<feature type="domain" description="Major facilitator superfamily (MFS) profile" evidence="7">
    <location>
        <begin position="22"/>
        <end position="438"/>
    </location>
</feature>
<feature type="transmembrane region" description="Helical" evidence="6">
    <location>
        <begin position="341"/>
        <end position="366"/>
    </location>
</feature>
<evidence type="ECO:0000313" key="9">
    <source>
        <dbReference type="Proteomes" id="UP000734218"/>
    </source>
</evidence>
<dbReference type="InterPro" id="IPR011701">
    <property type="entry name" value="MFS"/>
</dbReference>
<comment type="caution">
    <text evidence="8">The sequence shown here is derived from an EMBL/GenBank/DDBJ whole genome shotgun (WGS) entry which is preliminary data.</text>
</comment>
<dbReference type="PROSITE" id="PS50850">
    <property type="entry name" value="MFS"/>
    <property type="match status" value="1"/>
</dbReference>
<feature type="transmembrane region" description="Helical" evidence="6">
    <location>
        <begin position="60"/>
        <end position="77"/>
    </location>
</feature>
<proteinExistence type="predicted"/>
<feature type="transmembrane region" description="Helical" evidence="6">
    <location>
        <begin position="315"/>
        <end position="335"/>
    </location>
</feature>
<feature type="transmembrane region" description="Helical" evidence="6">
    <location>
        <begin position="378"/>
        <end position="399"/>
    </location>
</feature>
<dbReference type="RefSeq" id="WP_167952400.1">
    <property type="nucleotide sequence ID" value="NZ_JAATJE010000001.1"/>
</dbReference>
<evidence type="ECO:0000256" key="2">
    <source>
        <dbReference type="ARBA" id="ARBA00022448"/>
    </source>
</evidence>
<organism evidence="8 9">
    <name type="scientific">Sphingomonas jejuensis</name>
    <dbReference type="NCBI Taxonomy" id="904715"/>
    <lineage>
        <taxon>Bacteria</taxon>
        <taxon>Pseudomonadati</taxon>
        <taxon>Pseudomonadota</taxon>
        <taxon>Alphaproteobacteria</taxon>
        <taxon>Sphingomonadales</taxon>
        <taxon>Sphingomonadaceae</taxon>
        <taxon>Sphingomonas</taxon>
    </lineage>
</organism>
<evidence type="ECO:0000256" key="5">
    <source>
        <dbReference type="ARBA" id="ARBA00023136"/>
    </source>
</evidence>
<dbReference type="PANTHER" id="PTHR23505:SF79">
    <property type="entry name" value="PROTEIN SPINSTER"/>
    <property type="match status" value="1"/>
</dbReference>
<feature type="transmembrane region" description="Helical" evidence="6">
    <location>
        <begin position="190"/>
        <end position="211"/>
    </location>
</feature>
<dbReference type="Pfam" id="PF07690">
    <property type="entry name" value="MFS_1"/>
    <property type="match status" value="1"/>
</dbReference>
<dbReference type="InterPro" id="IPR044770">
    <property type="entry name" value="MFS_spinster-like"/>
</dbReference>
<accession>A0ABX0XJ35</accession>
<dbReference type="Proteomes" id="UP000734218">
    <property type="component" value="Unassembled WGS sequence"/>
</dbReference>
<keyword evidence="9" id="KW-1185">Reference proteome</keyword>
<keyword evidence="2" id="KW-0813">Transport</keyword>
<evidence type="ECO:0000259" key="7">
    <source>
        <dbReference type="PROSITE" id="PS50850"/>
    </source>
</evidence>
<evidence type="ECO:0000256" key="1">
    <source>
        <dbReference type="ARBA" id="ARBA00004141"/>
    </source>
</evidence>
<protein>
    <submittedName>
        <fullName evidence="8">MFS family permease</fullName>
    </submittedName>
</protein>
<evidence type="ECO:0000256" key="3">
    <source>
        <dbReference type="ARBA" id="ARBA00022692"/>
    </source>
</evidence>
<sequence length="445" mass="47503">MRMDAIAPERPARRGIRNPWAVLVILTVIYTVGFIDRQILNLLVQPIKADFGLSDTQISLLIGPAFSVAYILFSPLFGRWCDTAPRRNILLGALVVWSGFTALCGFARGFWSLFFARSGVGGAEAGMTPAVWSMLSDMFDARQLPTAFSIFLMAPYLGGGLALLFGGLTIQWVAGSGYEGWPLLAGLAPWQVTFLLVAAPGFVCALVLLAVQEPARREDPAAASAGAMPIAEVVATMRRRRGFYGFFYLGMACNFIPLYAFPAWFPAFAMRRFDMTITEVGVQYGAVTLLSGTIGVLSGPWLARMLQARGYADAYLRLPVITSLVLVAACAGMWMSTSFEVAMLCAGIAGVCYSAPASVAASALQLATPNRMRGMTSAIYVFVATVAGMLLAPTLVALLTDYVFADEARVGESLAIVCAGSAMLTAIVVARALAPYRRIIAGDAA</sequence>
<reference evidence="8 9" key="1">
    <citation type="submission" date="2020-03" db="EMBL/GenBank/DDBJ databases">
        <title>Genomic Encyclopedia of Type Strains, Phase IV (KMG-IV): sequencing the most valuable type-strain genomes for metagenomic binning, comparative biology and taxonomic classification.</title>
        <authorList>
            <person name="Goeker M."/>
        </authorList>
    </citation>
    <scope>NUCLEOTIDE SEQUENCE [LARGE SCALE GENOMIC DNA]</scope>
    <source>
        <strain evidence="8 9">DSM 27651</strain>
    </source>
</reference>
<evidence type="ECO:0000256" key="6">
    <source>
        <dbReference type="SAM" id="Phobius"/>
    </source>
</evidence>
<evidence type="ECO:0000313" key="8">
    <source>
        <dbReference type="EMBL" id="NJC32887.1"/>
    </source>
</evidence>
<feature type="transmembrane region" description="Helical" evidence="6">
    <location>
        <begin position="20"/>
        <end position="40"/>
    </location>
</feature>
<feature type="transmembrane region" description="Helical" evidence="6">
    <location>
        <begin position="414"/>
        <end position="434"/>
    </location>
</feature>